<gene>
    <name evidence="12" type="ORF">BDV98DRAFT_566397</name>
</gene>
<dbReference type="PIRSF" id="PIRSF000524">
    <property type="entry name" value="SPT"/>
    <property type="match status" value="1"/>
</dbReference>
<organism evidence="12 13">
    <name type="scientific">Pterulicium gracile</name>
    <dbReference type="NCBI Taxonomy" id="1884261"/>
    <lineage>
        <taxon>Eukaryota</taxon>
        <taxon>Fungi</taxon>
        <taxon>Dikarya</taxon>
        <taxon>Basidiomycota</taxon>
        <taxon>Agaricomycotina</taxon>
        <taxon>Agaricomycetes</taxon>
        <taxon>Agaricomycetidae</taxon>
        <taxon>Agaricales</taxon>
        <taxon>Pleurotineae</taxon>
        <taxon>Pterulaceae</taxon>
        <taxon>Pterulicium</taxon>
    </lineage>
</organism>
<dbReference type="STRING" id="1884261.A0A5C3QJ06"/>
<protein>
    <recommendedName>
        <fullName evidence="3">alanine--glyoxylate transaminase</fullName>
        <ecNumber evidence="3">2.6.1.44</ecNumber>
    </recommendedName>
</protein>
<keyword evidence="4" id="KW-0032">Aminotransferase</keyword>
<dbReference type="InterPro" id="IPR015424">
    <property type="entry name" value="PyrdxlP-dep_Trfase"/>
</dbReference>
<evidence type="ECO:0000256" key="3">
    <source>
        <dbReference type="ARBA" id="ARBA00013049"/>
    </source>
</evidence>
<evidence type="ECO:0000256" key="7">
    <source>
        <dbReference type="PIRSR" id="PIRSR000524-1"/>
    </source>
</evidence>
<feature type="binding site" evidence="7">
    <location>
        <position position="392"/>
    </location>
    <ligand>
        <name>substrate</name>
    </ligand>
</feature>
<dbReference type="GO" id="GO:0005777">
    <property type="term" value="C:peroxisome"/>
    <property type="evidence" value="ECO:0007669"/>
    <property type="project" value="TreeGrafter"/>
</dbReference>
<dbReference type="Gene3D" id="3.90.1150.10">
    <property type="entry name" value="Aspartate Aminotransferase, domain 1"/>
    <property type="match status" value="1"/>
</dbReference>
<comment type="cofactor">
    <cofactor evidence="1 8 10">
        <name>pyridoxal 5'-phosphate</name>
        <dbReference type="ChEBI" id="CHEBI:597326"/>
    </cofactor>
</comment>
<sequence length="426" mass="46208">MLLQRVSIPHLSPLVRSLPRLLPRANLPVASLSLSRNMATNQGFKQDAHKLLVIPGPIEVADDVLFANAHPSMSHVSPDFIPVFGDCIRMTREILFSKDAQPFLISGSGTLGWDQVAANLVEPGEKALVLHTGYFGDSFEECLTTYGAEVRQLKADVGGVVPLAELEKALQADKYKVVTFTHVDTSTAVLSDAKSIAETVKRVSPDTLVVLDGVCSVASEEIRMDDWGLDIVLTATQKGLGVPPGLSVLVASQKAVKTFQSRKTRVTSYYASWKKWLPIMNAYEAGKPGYFATPPVNLIYAYHASLTRITKAQPSLEERFALHRAASKRIKDAVTELGLKQVPTDPKYAANGMTAVYYPDGVGAADVVPRFGKRDVVIAGGLHAAIKDKYFRIGHMGITAVDSERGDIDRLIAALKESILEATGKQ</sequence>
<dbReference type="InterPro" id="IPR020578">
    <property type="entry name" value="Aminotrans_V_PyrdxlP_BS"/>
</dbReference>
<dbReference type="GO" id="GO:0008453">
    <property type="term" value="F:alanine-glyoxylate transaminase activity"/>
    <property type="evidence" value="ECO:0007669"/>
    <property type="project" value="UniProtKB-EC"/>
</dbReference>
<keyword evidence="5 12" id="KW-0808">Transferase</keyword>
<evidence type="ECO:0000256" key="6">
    <source>
        <dbReference type="ARBA" id="ARBA00022898"/>
    </source>
</evidence>
<evidence type="ECO:0000259" key="11">
    <source>
        <dbReference type="Pfam" id="PF00266"/>
    </source>
</evidence>
<dbReference type="FunFam" id="3.90.1150.10:FF:000049">
    <property type="entry name" value="Alanine-glyoxylate aminotransferase 1"/>
    <property type="match status" value="1"/>
</dbReference>
<dbReference type="InterPro" id="IPR015421">
    <property type="entry name" value="PyrdxlP-dep_Trfase_major"/>
</dbReference>
<dbReference type="AlphaFoldDB" id="A0A5C3QJ06"/>
<comment type="similarity">
    <text evidence="2 9">Belongs to the class-V pyridoxal-phosphate-dependent aminotransferase family.</text>
</comment>
<evidence type="ECO:0000313" key="12">
    <source>
        <dbReference type="EMBL" id="TFL01916.1"/>
    </source>
</evidence>
<dbReference type="PROSITE" id="PS00595">
    <property type="entry name" value="AA_TRANSFER_CLASS_5"/>
    <property type="match status" value="1"/>
</dbReference>
<evidence type="ECO:0000256" key="9">
    <source>
        <dbReference type="RuleBase" id="RU004075"/>
    </source>
</evidence>
<dbReference type="PANTHER" id="PTHR21152">
    <property type="entry name" value="AMINOTRANSFERASE CLASS V"/>
    <property type="match status" value="1"/>
</dbReference>
<dbReference type="InterPro" id="IPR024169">
    <property type="entry name" value="SP_NH2Trfase/AEP_transaminase"/>
</dbReference>
<dbReference type="SUPFAM" id="SSF53383">
    <property type="entry name" value="PLP-dependent transferases"/>
    <property type="match status" value="1"/>
</dbReference>
<evidence type="ECO:0000256" key="8">
    <source>
        <dbReference type="PIRSR" id="PIRSR000524-50"/>
    </source>
</evidence>
<evidence type="ECO:0000256" key="10">
    <source>
        <dbReference type="RuleBase" id="RU004504"/>
    </source>
</evidence>
<reference evidence="12 13" key="1">
    <citation type="journal article" date="2019" name="Nat. Ecol. Evol.">
        <title>Megaphylogeny resolves global patterns of mushroom evolution.</title>
        <authorList>
            <person name="Varga T."/>
            <person name="Krizsan K."/>
            <person name="Foldi C."/>
            <person name="Dima B."/>
            <person name="Sanchez-Garcia M."/>
            <person name="Sanchez-Ramirez S."/>
            <person name="Szollosi G.J."/>
            <person name="Szarkandi J.G."/>
            <person name="Papp V."/>
            <person name="Albert L."/>
            <person name="Andreopoulos W."/>
            <person name="Angelini C."/>
            <person name="Antonin V."/>
            <person name="Barry K.W."/>
            <person name="Bougher N.L."/>
            <person name="Buchanan P."/>
            <person name="Buyck B."/>
            <person name="Bense V."/>
            <person name="Catcheside P."/>
            <person name="Chovatia M."/>
            <person name="Cooper J."/>
            <person name="Damon W."/>
            <person name="Desjardin D."/>
            <person name="Finy P."/>
            <person name="Geml J."/>
            <person name="Haridas S."/>
            <person name="Hughes K."/>
            <person name="Justo A."/>
            <person name="Karasinski D."/>
            <person name="Kautmanova I."/>
            <person name="Kiss B."/>
            <person name="Kocsube S."/>
            <person name="Kotiranta H."/>
            <person name="LaButti K.M."/>
            <person name="Lechner B.E."/>
            <person name="Liimatainen K."/>
            <person name="Lipzen A."/>
            <person name="Lukacs Z."/>
            <person name="Mihaltcheva S."/>
            <person name="Morgado L.N."/>
            <person name="Niskanen T."/>
            <person name="Noordeloos M.E."/>
            <person name="Ohm R.A."/>
            <person name="Ortiz-Santana B."/>
            <person name="Ovrebo C."/>
            <person name="Racz N."/>
            <person name="Riley R."/>
            <person name="Savchenko A."/>
            <person name="Shiryaev A."/>
            <person name="Soop K."/>
            <person name="Spirin V."/>
            <person name="Szebenyi C."/>
            <person name="Tomsovsky M."/>
            <person name="Tulloss R.E."/>
            <person name="Uehling J."/>
            <person name="Grigoriev I.V."/>
            <person name="Vagvolgyi C."/>
            <person name="Papp T."/>
            <person name="Martin F.M."/>
            <person name="Miettinen O."/>
            <person name="Hibbett D.S."/>
            <person name="Nagy L.G."/>
        </authorList>
    </citation>
    <scope>NUCLEOTIDE SEQUENCE [LARGE SCALE GENOMIC DNA]</scope>
    <source>
        <strain evidence="12 13">CBS 309.79</strain>
    </source>
</reference>
<dbReference type="Proteomes" id="UP000305067">
    <property type="component" value="Unassembled WGS sequence"/>
</dbReference>
<evidence type="ECO:0000313" key="13">
    <source>
        <dbReference type="Proteomes" id="UP000305067"/>
    </source>
</evidence>
<proteinExistence type="inferred from homology"/>
<dbReference type="EMBL" id="ML178823">
    <property type="protein sequence ID" value="TFL01916.1"/>
    <property type="molecule type" value="Genomic_DNA"/>
</dbReference>
<dbReference type="EC" id="2.6.1.44" evidence="3"/>
<dbReference type="Gene3D" id="3.40.640.10">
    <property type="entry name" value="Type I PLP-dependent aspartate aminotransferase-like (Major domain)"/>
    <property type="match status" value="1"/>
</dbReference>
<dbReference type="PANTHER" id="PTHR21152:SF24">
    <property type="entry name" value="ALANINE--GLYOXYLATE AMINOTRANSFERASE 1"/>
    <property type="match status" value="1"/>
</dbReference>
<evidence type="ECO:0000256" key="2">
    <source>
        <dbReference type="ARBA" id="ARBA00009236"/>
    </source>
</evidence>
<feature type="modified residue" description="N6-(pyridoxal phosphate)lysine" evidence="8">
    <location>
        <position position="238"/>
    </location>
</feature>
<dbReference type="GO" id="GO:0004760">
    <property type="term" value="F:L-serine-pyruvate transaminase activity"/>
    <property type="evidence" value="ECO:0007669"/>
    <property type="project" value="TreeGrafter"/>
</dbReference>
<dbReference type="InterPro" id="IPR000192">
    <property type="entry name" value="Aminotrans_V_dom"/>
</dbReference>
<dbReference type="InterPro" id="IPR015422">
    <property type="entry name" value="PyrdxlP-dep_Trfase_small"/>
</dbReference>
<keyword evidence="13" id="KW-1185">Reference proteome</keyword>
<dbReference type="GO" id="GO:0019265">
    <property type="term" value="P:glycine biosynthetic process, by transamination of glyoxylate"/>
    <property type="evidence" value="ECO:0007669"/>
    <property type="project" value="TreeGrafter"/>
</dbReference>
<dbReference type="OrthoDB" id="7403325at2759"/>
<dbReference type="Pfam" id="PF00266">
    <property type="entry name" value="Aminotran_5"/>
    <property type="match status" value="1"/>
</dbReference>
<dbReference type="FunFam" id="3.40.640.10:FF:000027">
    <property type="entry name" value="Serine--pyruvate aminotransferase, mitochondrial"/>
    <property type="match status" value="1"/>
</dbReference>
<feature type="domain" description="Aminotransferase class V" evidence="11">
    <location>
        <begin position="67"/>
        <end position="385"/>
    </location>
</feature>
<accession>A0A5C3QJ06</accession>
<name>A0A5C3QJ06_9AGAR</name>
<evidence type="ECO:0000256" key="5">
    <source>
        <dbReference type="ARBA" id="ARBA00022679"/>
    </source>
</evidence>
<evidence type="ECO:0000256" key="4">
    <source>
        <dbReference type="ARBA" id="ARBA00022576"/>
    </source>
</evidence>
<evidence type="ECO:0000256" key="1">
    <source>
        <dbReference type="ARBA" id="ARBA00001933"/>
    </source>
</evidence>
<keyword evidence="6 8" id="KW-0663">Pyridoxal phosphate</keyword>